<name>A0A4P9ZVL8_9FUNG</name>
<feature type="transmembrane region" description="Helical" evidence="6">
    <location>
        <begin position="51"/>
        <end position="70"/>
    </location>
</feature>
<dbReference type="InterPro" id="IPR011701">
    <property type="entry name" value="MFS"/>
</dbReference>
<feature type="transmembrane region" description="Helical" evidence="6">
    <location>
        <begin position="350"/>
        <end position="368"/>
    </location>
</feature>
<accession>A0A4P9ZVL8</accession>
<evidence type="ECO:0000259" key="7">
    <source>
        <dbReference type="PROSITE" id="PS50850"/>
    </source>
</evidence>
<feature type="domain" description="Major facilitator superfamily (MFS) profile" evidence="7">
    <location>
        <begin position="53"/>
        <end position="465"/>
    </location>
</feature>
<dbReference type="PANTHER" id="PTHR43791">
    <property type="entry name" value="PERMEASE-RELATED"/>
    <property type="match status" value="1"/>
</dbReference>
<gene>
    <name evidence="8" type="ORF">BJ085DRAFT_36979</name>
</gene>
<dbReference type="PANTHER" id="PTHR43791:SF36">
    <property type="entry name" value="TRANSPORTER, PUTATIVE (AFU_ORTHOLOGUE AFUA_6G08340)-RELATED"/>
    <property type="match status" value="1"/>
</dbReference>
<evidence type="ECO:0000256" key="5">
    <source>
        <dbReference type="ARBA" id="ARBA00023136"/>
    </source>
</evidence>
<dbReference type="FunFam" id="1.20.1250.20:FF:000034">
    <property type="entry name" value="MFS general substrate transporter"/>
    <property type="match status" value="1"/>
</dbReference>
<dbReference type="Pfam" id="PF07690">
    <property type="entry name" value="MFS_1"/>
    <property type="match status" value="1"/>
</dbReference>
<dbReference type="AlphaFoldDB" id="A0A4P9ZVL8"/>
<comment type="subcellular location">
    <subcellularLocation>
        <location evidence="1">Membrane</location>
        <topology evidence="1">Multi-pass membrane protein</topology>
    </subcellularLocation>
</comment>
<dbReference type="PROSITE" id="PS50850">
    <property type="entry name" value="MFS"/>
    <property type="match status" value="1"/>
</dbReference>
<dbReference type="Proteomes" id="UP000268162">
    <property type="component" value="Unassembled WGS sequence"/>
</dbReference>
<evidence type="ECO:0000256" key="2">
    <source>
        <dbReference type="ARBA" id="ARBA00022448"/>
    </source>
</evidence>
<dbReference type="GO" id="GO:0016020">
    <property type="term" value="C:membrane"/>
    <property type="evidence" value="ECO:0007669"/>
    <property type="project" value="UniProtKB-SubCell"/>
</dbReference>
<feature type="transmembrane region" description="Helical" evidence="6">
    <location>
        <begin position="320"/>
        <end position="338"/>
    </location>
</feature>
<keyword evidence="9" id="KW-1185">Reference proteome</keyword>
<feature type="transmembrane region" description="Helical" evidence="6">
    <location>
        <begin position="374"/>
        <end position="394"/>
    </location>
</feature>
<feature type="transmembrane region" description="Helical" evidence="6">
    <location>
        <begin position="283"/>
        <end position="308"/>
    </location>
</feature>
<feature type="transmembrane region" description="Helical" evidence="6">
    <location>
        <begin position="119"/>
        <end position="139"/>
    </location>
</feature>
<sequence>MATLTTKSLEAGDASDYTHHYGEKHGETATPSITSEFSDQDTKRLVRKIDLHLLPILCILYVCCSLDRSNIGNAKLFGLEADLNLSQSDYSWALSIFYIGYVIFEIPSNMMIKRIRPSTWLSVLVLGWGTICMCMAANSGAPSLLVLRFLLGVAEAGFFPGVVYFFSFWYSGTEIATRVAIFYGSSSIAGASGGLIAYGIGHMDGRAGLDAWRWLFLIEGMPTIVMGLVVYFFLADGPLFAPWLNDTERTHAIQRLERNKFTETNIHAIDWQEVRDGFKDYRIYLLALNHIALVVPAYSMSFLLPTVIKGLGYDTLESQLLTVPLYAFSAMVTVGAAISSDRRRERSTHIALVSAMGVLGFLLVTFLENTVAKYVLLLLALAGSNATAAINLAWASNNTLGKTKQGISSGLILMVGNAGGIISGQMYRNSEAPRYVGSHMGNTGCLALMVVLSLFMRWILTRDNRRLDAFVREAEADPTLWHDTSRVPKVLQLDRNFRYTL</sequence>
<keyword evidence="2" id="KW-0813">Transport</keyword>
<feature type="transmembrane region" description="Helical" evidence="6">
    <location>
        <begin position="406"/>
        <end position="427"/>
    </location>
</feature>
<evidence type="ECO:0000313" key="8">
    <source>
        <dbReference type="EMBL" id="RKP37645.1"/>
    </source>
</evidence>
<dbReference type="FunFam" id="1.20.1250.20:FF:000013">
    <property type="entry name" value="MFS general substrate transporter"/>
    <property type="match status" value="1"/>
</dbReference>
<dbReference type="InterPro" id="IPR036259">
    <property type="entry name" value="MFS_trans_sf"/>
</dbReference>
<feature type="transmembrane region" description="Helical" evidence="6">
    <location>
        <begin position="90"/>
        <end position="107"/>
    </location>
</feature>
<feature type="transmembrane region" description="Helical" evidence="6">
    <location>
        <begin position="439"/>
        <end position="460"/>
    </location>
</feature>
<dbReference type="InterPro" id="IPR020846">
    <property type="entry name" value="MFS_dom"/>
</dbReference>
<evidence type="ECO:0000256" key="3">
    <source>
        <dbReference type="ARBA" id="ARBA00022692"/>
    </source>
</evidence>
<dbReference type="STRING" id="215637.A0A4P9ZVL8"/>
<keyword evidence="4 6" id="KW-1133">Transmembrane helix</keyword>
<protein>
    <submittedName>
        <fullName evidence="8">Major facilitator superfamily domain-containing protein</fullName>
    </submittedName>
</protein>
<evidence type="ECO:0000313" key="9">
    <source>
        <dbReference type="Proteomes" id="UP000268162"/>
    </source>
</evidence>
<evidence type="ECO:0000256" key="1">
    <source>
        <dbReference type="ARBA" id="ARBA00004141"/>
    </source>
</evidence>
<feature type="transmembrane region" description="Helical" evidence="6">
    <location>
        <begin position="179"/>
        <end position="200"/>
    </location>
</feature>
<dbReference type="Gene3D" id="1.20.1250.20">
    <property type="entry name" value="MFS general substrate transporter like domains"/>
    <property type="match status" value="2"/>
</dbReference>
<feature type="transmembrane region" description="Helical" evidence="6">
    <location>
        <begin position="145"/>
        <end position="167"/>
    </location>
</feature>
<proteinExistence type="predicted"/>
<feature type="transmembrane region" description="Helical" evidence="6">
    <location>
        <begin position="212"/>
        <end position="234"/>
    </location>
</feature>
<keyword evidence="5 6" id="KW-0472">Membrane</keyword>
<organism evidence="8 9">
    <name type="scientific">Dimargaris cristalligena</name>
    <dbReference type="NCBI Taxonomy" id="215637"/>
    <lineage>
        <taxon>Eukaryota</taxon>
        <taxon>Fungi</taxon>
        <taxon>Fungi incertae sedis</taxon>
        <taxon>Zoopagomycota</taxon>
        <taxon>Kickxellomycotina</taxon>
        <taxon>Dimargaritomycetes</taxon>
        <taxon>Dimargaritales</taxon>
        <taxon>Dimargaritaceae</taxon>
        <taxon>Dimargaris</taxon>
    </lineage>
</organism>
<evidence type="ECO:0000256" key="4">
    <source>
        <dbReference type="ARBA" id="ARBA00022989"/>
    </source>
</evidence>
<evidence type="ECO:0000256" key="6">
    <source>
        <dbReference type="SAM" id="Phobius"/>
    </source>
</evidence>
<keyword evidence="3 6" id="KW-0812">Transmembrane</keyword>
<reference evidence="9" key="1">
    <citation type="journal article" date="2018" name="Nat. Microbiol.">
        <title>Leveraging single-cell genomics to expand the fungal tree of life.</title>
        <authorList>
            <person name="Ahrendt S.R."/>
            <person name="Quandt C.A."/>
            <person name="Ciobanu D."/>
            <person name="Clum A."/>
            <person name="Salamov A."/>
            <person name="Andreopoulos B."/>
            <person name="Cheng J.F."/>
            <person name="Woyke T."/>
            <person name="Pelin A."/>
            <person name="Henrissat B."/>
            <person name="Reynolds N.K."/>
            <person name="Benny G.L."/>
            <person name="Smith M.E."/>
            <person name="James T.Y."/>
            <person name="Grigoriev I.V."/>
        </authorList>
    </citation>
    <scope>NUCLEOTIDE SEQUENCE [LARGE SCALE GENOMIC DNA]</scope>
    <source>
        <strain evidence="9">RSA 468</strain>
    </source>
</reference>
<dbReference type="GO" id="GO:0022857">
    <property type="term" value="F:transmembrane transporter activity"/>
    <property type="evidence" value="ECO:0007669"/>
    <property type="project" value="InterPro"/>
</dbReference>
<dbReference type="SUPFAM" id="SSF103473">
    <property type="entry name" value="MFS general substrate transporter"/>
    <property type="match status" value="1"/>
</dbReference>
<dbReference type="EMBL" id="ML002465">
    <property type="protein sequence ID" value="RKP37645.1"/>
    <property type="molecule type" value="Genomic_DNA"/>
</dbReference>